<dbReference type="SUPFAM" id="SSF53474">
    <property type="entry name" value="alpha/beta-Hydrolases"/>
    <property type="match status" value="1"/>
</dbReference>
<accession>A0A0C9ZIP5</accession>
<organism evidence="3 4">
    <name type="scientific">Pisolithus microcarpus 441</name>
    <dbReference type="NCBI Taxonomy" id="765257"/>
    <lineage>
        <taxon>Eukaryota</taxon>
        <taxon>Fungi</taxon>
        <taxon>Dikarya</taxon>
        <taxon>Basidiomycota</taxon>
        <taxon>Agaricomycotina</taxon>
        <taxon>Agaricomycetes</taxon>
        <taxon>Agaricomycetidae</taxon>
        <taxon>Boletales</taxon>
        <taxon>Sclerodermatineae</taxon>
        <taxon>Pisolithaceae</taxon>
        <taxon>Pisolithus</taxon>
    </lineage>
</organism>
<dbReference type="Pfam" id="PF12697">
    <property type="entry name" value="Abhydrolase_6"/>
    <property type="match status" value="1"/>
</dbReference>
<name>A0A0C9ZIP5_9AGAM</name>
<dbReference type="AlphaFoldDB" id="A0A0C9ZIP5"/>
<reference evidence="4" key="2">
    <citation type="submission" date="2015-01" db="EMBL/GenBank/DDBJ databases">
        <title>Evolutionary Origins and Diversification of the Mycorrhizal Mutualists.</title>
        <authorList>
            <consortium name="DOE Joint Genome Institute"/>
            <consortium name="Mycorrhizal Genomics Consortium"/>
            <person name="Kohler A."/>
            <person name="Kuo A."/>
            <person name="Nagy L.G."/>
            <person name="Floudas D."/>
            <person name="Copeland A."/>
            <person name="Barry K.W."/>
            <person name="Cichocki N."/>
            <person name="Veneault-Fourrey C."/>
            <person name="LaButti K."/>
            <person name="Lindquist E.A."/>
            <person name="Lipzen A."/>
            <person name="Lundell T."/>
            <person name="Morin E."/>
            <person name="Murat C."/>
            <person name="Riley R."/>
            <person name="Ohm R."/>
            <person name="Sun H."/>
            <person name="Tunlid A."/>
            <person name="Henrissat B."/>
            <person name="Grigoriev I.V."/>
            <person name="Hibbett D.S."/>
            <person name="Martin F."/>
        </authorList>
    </citation>
    <scope>NUCLEOTIDE SEQUENCE [LARGE SCALE GENOMIC DNA]</scope>
    <source>
        <strain evidence="4">441</strain>
    </source>
</reference>
<dbReference type="HOGENOM" id="CLU_032490_2_0_1"/>
<evidence type="ECO:0000313" key="4">
    <source>
        <dbReference type="Proteomes" id="UP000054018"/>
    </source>
</evidence>
<feature type="domain" description="AB hydrolase-1" evidence="2">
    <location>
        <begin position="112"/>
        <end position="468"/>
    </location>
</feature>
<feature type="compositionally biased region" description="Basic and acidic residues" evidence="1">
    <location>
        <begin position="292"/>
        <end position="302"/>
    </location>
</feature>
<dbReference type="InterPro" id="IPR029058">
    <property type="entry name" value="AB_hydrolase_fold"/>
</dbReference>
<proteinExistence type="predicted"/>
<feature type="compositionally biased region" description="Polar residues" evidence="1">
    <location>
        <begin position="363"/>
        <end position="380"/>
    </location>
</feature>
<feature type="region of interest" description="Disordered" evidence="1">
    <location>
        <begin position="284"/>
        <end position="329"/>
    </location>
</feature>
<protein>
    <submittedName>
        <fullName evidence="3">Unplaced genomic scaffold scaffold_21, whole genome shotgun sequence</fullName>
    </submittedName>
</protein>
<dbReference type="Proteomes" id="UP000054018">
    <property type="component" value="Unassembled WGS sequence"/>
</dbReference>
<reference evidence="3 4" key="1">
    <citation type="submission" date="2014-04" db="EMBL/GenBank/DDBJ databases">
        <authorList>
            <consortium name="DOE Joint Genome Institute"/>
            <person name="Kuo A."/>
            <person name="Kohler A."/>
            <person name="Costa M.D."/>
            <person name="Nagy L.G."/>
            <person name="Floudas D."/>
            <person name="Copeland A."/>
            <person name="Barry K.W."/>
            <person name="Cichocki N."/>
            <person name="Veneault-Fourrey C."/>
            <person name="LaButti K."/>
            <person name="Lindquist E.A."/>
            <person name="Lipzen A."/>
            <person name="Lundell T."/>
            <person name="Morin E."/>
            <person name="Murat C."/>
            <person name="Sun H."/>
            <person name="Tunlid A."/>
            <person name="Henrissat B."/>
            <person name="Grigoriev I.V."/>
            <person name="Hibbett D.S."/>
            <person name="Martin F."/>
            <person name="Nordberg H.P."/>
            <person name="Cantor M.N."/>
            <person name="Hua S.X."/>
        </authorList>
    </citation>
    <scope>NUCLEOTIDE SEQUENCE [LARGE SCALE GENOMIC DNA]</scope>
    <source>
        <strain evidence="3 4">441</strain>
    </source>
</reference>
<sequence length="490" mass="54576">MQFGDNETPEMGHKNSWVLRSFLVKPANPFRLANDHFKFPSSTLSLMLQTYQNSLDNTEILTPERHVFSLRTTFGLRVGGASQAKMPVREDVTVRCAALRYPISKSKQGLTLVLTHGLSSHKESYHPTIAHLLRMNATGTRYVNMIREIWSIDMPNHGESAVLNRAYLEDRQERGRKEGWDGKCTTMDFTSYLDAFLSIPQLQGHRVVGIAHSGSSTPWTNVFTLLKQRTHPHPFALLFIEPVLMFPGMSSTDPRVAHSNANMRGSLAKRDKWSNRAEAKRWLLGIQGSGPEDQRRRRRDIDISGGAKQRESQSQNVGSGRGKSINNGKARGKTLWSKWDGRVLDLFVEHALEGVCEPTLPLQGSANSTATTAKSRTYVRSMNRKEEESSLYAHSQHTIEPEHLAHMCAALGLRGGGVHIMWAESEEYISQSSRDGILDAASHRVLSDRVVPGSGHLVPQETPRELAETLYDVLVGHVAVAAGVTMRASL</sequence>
<feature type="region of interest" description="Disordered" evidence="1">
    <location>
        <begin position="363"/>
        <end position="395"/>
    </location>
</feature>
<dbReference type="InterPro" id="IPR000073">
    <property type="entry name" value="AB_hydrolase_1"/>
</dbReference>
<keyword evidence="4" id="KW-1185">Reference proteome</keyword>
<dbReference type="OrthoDB" id="94039at2759"/>
<evidence type="ECO:0000256" key="1">
    <source>
        <dbReference type="SAM" id="MobiDB-lite"/>
    </source>
</evidence>
<evidence type="ECO:0000259" key="2">
    <source>
        <dbReference type="Pfam" id="PF12697"/>
    </source>
</evidence>
<dbReference type="Gene3D" id="3.40.50.1820">
    <property type="entry name" value="alpha/beta hydrolase"/>
    <property type="match status" value="1"/>
</dbReference>
<evidence type="ECO:0000313" key="3">
    <source>
        <dbReference type="EMBL" id="KIK25854.1"/>
    </source>
</evidence>
<dbReference type="EMBL" id="KN833705">
    <property type="protein sequence ID" value="KIK25854.1"/>
    <property type="molecule type" value="Genomic_DNA"/>
</dbReference>
<gene>
    <name evidence="3" type="ORF">PISMIDRAFT_676788</name>
</gene>